<dbReference type="InterPro" id="IPR004609">
    <property type="entry name" value="ATP-dep_DNA_helicase_RecG"/>
</dbReference>
<dbReference type="Gene3D" id="2.40.50.140">
    <property type="entry name" value="Nucleic acid-binding proteins"/>
    <property type="match status" value="1"/>
</dbReference>
<dbReference type="InterPro" id="IPR001650">
    <property type="entry name" value="Helicase_C-like"/>
</dbReference>
<dbReference type="Pfam" id="PF19833">
    <property type="entry name" value="RecG_dom3_C"/>
    <property type="match status" value="1"/>
</dbReference>
<accession>A0A948WNH8</accession>
<dbReference type="InterPro" id="IPR012340">
    <property type="entry name" value="NA-bd_OB-fold"/>
</dbReference>
<keyword evidence="8" id="KW-0238">DNA-binding</keyword>
<organism evidence="18 19">
    <name type="scientific">Candidatus Allofournierella pullistercoris</name>
    <dbReference type="NCBI Taxonomy" id="2838597"/>
    <lineage>
        <taxon>Bacteria</taxon>
        <taxon>Bacillati</taxon>
        <taxon>Bacillota</taxon>
        <taxon>Clostridia</taxon>
        <taxon>Eubacteriales</taxon>
        <taxon>Oscillospiraceae</taxon>
        <taxon>Allofournierella</taxon>
    </lineage>
</organism>
<dbReference type="CDD" id="cd17992">
    <property type="entry name" value="DEXHc_RecG"/>
    <property type="match status" value="1"/>
</dbReference>
<dbReference type="SMART" id="SM00487">
    <property type="entry name" value="DEXDc"/>
    <property type="match status" value="1"/>
</dbReference>
<dbReference type="GO" id="GO:0043138">
    <property type="term" value="F:3'-5' DNA helicase activity"/>
    <property type="evidence" value="ECO:0007669"/>
    <property type="project" value="UniProtKB-EC"/>
</dbReference>
<evidence type="ECO:0000256" key="13">
    <source>
        <dbReference type="ARBA" id="ARBA00034808"/>
    </source>
</evidence>
<evidence type="ECO:0000256" key="5">
    <source>
        <dbReference type="ARBA" id="ARBA00022801"/>
    </source>
</evidence>
<evidence type="ECO:0000256" key="10">
    <source>
        <dbReference type="ARBA" id="ARBA00023204"/>
    </source>
</evidence>
<keyword evidence="4 15" id="KW-0227">DNA damage</keyword>
<dbReference type="Pfam" id="PF17191">
    <property type="entry name" value="RecG_wedge"/>
    <property type="match status" value="1"/>
</dbReference>
<dbReference type="PANTHER" id="PTHR47964:SF1">
    <property type="entry name" value="ATP-DEPENDENT DNA HELICASE HOMOLOG RECG, CHLOROPLASTIC"/>
    <property type="match status" value="1"/>
</dbReference>
<dbReference type="Proteomes" id="UP000713596">
    <property type="component" value="Unassembled WGS sequence"/>
</dbReference>
<evidence type="ECO:0000256" key="3">
    <source>
        <dbReference type="ARBA" id="ARBA00022741"/>
    </source>
</evidence>
<dbReference type="GO" id="GO:0016787">
    <property type="term" value="F:hydrolase activity"/>
    <property type="evidence" value="ECO:0007669"/>
    <property type="project" value="UniProtKB-KW"/>
</dbReference>
<dbReference type="NCBIfam" id="NF008165">
    <property type="entry name" value="PRK10917.1-3"/>
    <property type="match status" value="1"/>
</dbReference>
<comment type="function">
    <text evidence="15">Plays a critical role in recombination and DNA repair. Helps process Holliday junction intermediates to mature products by catalyzing branch migration. Has replication fork regression activity, unwinds stalled or blocked replication forks to make a HJ that can be resolved. Has a DNA unwinding activity characteristic of a DNA helicase with 3'-5' polarity.</text>
</comment>
<comment type="catalytic activity">
    <reaction evidence="14 15">
        <text>ATP + H2O = ADP + phosphate + H(+)</text>
        <dbReference type="Rhea" id="RHEA:13065"/>
        <dbReference type="ChEBI" id="CHEBI:15377"/>
        <dbReference type="ChEBI" id="CHEBI:15378"/>
        <dbReference type="ChEBI" id="CHEBI:30616"/>
        <dbReference type="ChEBI" id="CHEBI:43474"/>
        <dbReference type="ChEBI" id="CHEBI:456216"/>
        <dbReference type="EC" id="5.6.2.4"/>
    </reaction>
</comment>
<feature type="domain" description="Helicase ATP-binding" evidence="16">
    <location>
        <begin position="268"/>
        <end position="429"/>
    </location>
</feature>
<dbReference type="InterPro" id="IPR047112">
    <property type="entry name" value="RecG/Mfd"/>
</dbReference>
<comment type="catalytic activity">
    <reaction evidence="12 15">
        <text>Couples ATP hydrolysis with the unwinding of duplex DNA by translocating in the 3'-5' direction.</text>
        <dbReference type="EC" id="5.6.2.4"/>
    </reaction>
</comment>
<gene>
    <name evidence="18" type="primary">recG</name>
    <name evidence="18" type="ORF">H9882_02225</name>
</gene>
<reference evidence="18" key="1">
    <citation type="journal article" date="2021" name="PeerJ">
        <title>Extensive microbial diversity within the chicken gut microbiome revealed by metagenomics and culture.</title>
        <authorList>
            <person name="Gilroy R."/>
            <person name="Ravi A."/>
            <person name="Getino M."/>
            <person name="Pursley I."/>
            <person name="Horton D.L."/>
            <person name="Alikhan N.F."/>
            <person name="Baker D."/>
            <person name="Gharbi K."/>
            <person name="Hall N."/>
            <person name="Watson M."/>
            <person name="Adriaenssens E.M."/>
            <person name="Foster-Nyarko E."/>
            <person name="Jarju S."/>
            <person name="Secka A."/>
            <person name="Antonio M."/>
            <person name="Oren A."/>
            <person name="Chaudhuri R.R."/>
            <person name="La Ragione R."/>
            <person name="Hildebrand F."/>
            <person name="Pallen M.J."/>
        </authorList>
    </citation>
    <scope>NUCLEOTIDE SEQUENCE</scope>
    <source>
        <strain evidence="18">B5_2728</strain>
    </source>
</reference>
<keyword evidence="5 15" id="KW-0378">Hydrolase</keyword>
<evidence type="ECO:0000256" key="14">
    <source>
        <dbReference type="ARBA" id="ARBA00048988"/>
    </source>
</evidence>
<dbReference type="EMBL" id="JAHLFP010000016">
    <property type="protein sequence ID" value="MBU3805702.1"/>
    <property type="molecule type" value="Genomic_DNA"/>
</dbReference>
<dbReference type="NCBIfam" id="TIGR00643">
    <property type="entry name" value="recG"/>
    <property type="match status" value="1"/>
</dbReference>
<evidence type="ECO:0000256" key="15">
    <source>
        <dbReference type="RuleBase" id="RU363016"/>
    </source>
</evidence>
<evidence type="ECO:0000256" key="7">
    <source>
        <dbReference type="ARBA" id="ARBA00022840"/>
    </source>
</evidence>
<evidence type="ECO:0000256" key="9">
    <source>
        <dbReference type="ARBA" id="ARBA00023172"/>
    </source>
</evidence>
<dbReference type="EC" id="5.6.2.4" evidence="13 15"/>
<evidence type="ECO:0000313" key="18">
    <source>
        <dbReference type="EMBL" id="MBU3805702.1"/>
    </source>
</evidence>
<evidence type="ECO:0000259" key="17">
    <source>
        <dbReference type="PROSITE" id="PS51194"/>
    </source>
</evidence>
<protein>
    <recommendedName>
        <fullName evidence="2 15">ATP-dependent DNA helicase RecG</fullName>
        <ecNumber evidence="13 15">5.6.2.4</ecNumber>
    </recommendedName>
</protein>
<dbReference type="GO" id="GO:0006281">
    <property type="term" value="P:DNA repair"/>
    <property type="evidence" value="ECO:0007669"/>
    <property type="project" value="UniProtKB-UniRule"/>
</dbReference>
<dbReference type="SUPFAM" id="SSF50249">
    <property type="entry name" value="Nucleic acid-binding proteins"/>
    <property type="match status" value="1"/>
</dbReference>
<dbReference type="InterPro" id="IPR033454">
    <property type="entry name" value="RecG_wedge"/>
</dbReference>
<proteinExistence type="inferred from homology"/>
<dbReference type="SUPFAM" id="SSF52540">
    <property type="entry name" value="P-loop containing nucleoside triphosphate hydrolases"/>
    <property type="match status" value="2"/>
</dbReference>
<sequence>MKLDTPVQYVKGVGPAIAQRLERLGILTVGQLICHYPRRYIDYTQPCTISQAPSDAEVVIRAQVLLKKPATRIAGGRTLIQLVVEDETSTMTVSWFNTQYMAQQMLVGETYYFVGRVRGSASRREMTNPTVRTPAQVARNPLSAIYPQTEGLSSGVIARCIQNALAVTDPLPEPLPPDYLSRFRMPDKWTAVRHIHQPSSPAAMAASRRRLVFEELFVLQLGLSLLKSRGMTQSGAPMRPVGLSPFWESLPFSPTSAQKKASEQICADMTGKRPMNRLLQGDVGSGKTLVAAAATYMAVQNGYQTALMAPTEILATQHASGLQKLLEPFGIQVALLTGGMRAAARRATLEAIASGEAQLVVGTHAVIGQKVEFAQLGLVVVDEQHRFGVQQRGLLADKARSPHVLVMSATPIPRTLGLLMYGDLDISILDELPPGRKPVKTYAVTQNKRRQMYHFLDDQIGQGRQAYIVCPLVEESTSENPTTDNLHAVTTYYTDVAQALLPNRRIGLMHGKLKAKEKAQVMEDFKSGKLDALVSTTVIEVGVDVPNASVIVIENAERYGLSALHQLRGRVGRGNSEAFCILVSDHGSSSVKERLHFLCQTQDGFEVARYDLEHRGPGDFFGNRQHGLPTLQLADLMGDTRVLEVAQDCAHQLLQQDPKLKLPEHAALADAVQQLFERTTFN</sequence>
<keyword evidence="11" id="KW-0413">Isomerase</keyword>
<keyword evidence="6 15" id="KW-0347">Helicase</keyword>
<evidence type="ECO:0000256" key="12">
    <source>
        <dbReference type="ARBA" id="ARBA00034617"/>
    </source>
</evidence>
<dbReference type="PROSITE" id="PS51192">
    <property type="entry name" value="HELICASE_ATP_BIND_1"/>
    <property type="match status" value="1"/>
</dbReference>
<evidence type="ECO:0000256" key="6">
    <source>
        <dbReference type="ARBA" id="ARBA00022806"/>
    </source>
</evidence>
<dbReference type="Gene3D" id="1.10.150.20">
    <property type="entry name" value="5' to 3' exonuclease, C-terminal subdomain"/>
    <property type="match status" value="1"/>
</dbReference>
<feature type="domain" description="Helicase C-terminal" evidence="17">
    <location>
        <begin position="462"/>
        <end position="613"/>
    </location>
</feature>
<evidence type="ECO:0000256" key="1">
    <source>
        <dbReference type="ARBA" id="ARBA00007504"/>
    </source>
</evidence>
<reference evidence="18" key="2">
    <citation type="submission" date="2021-04" db="EMBL/GenBank/DDBJ databases">
        <authorList>
            <person name="Gilroy R."/>
        </authorList>
    </citation>
    <scope>NUCLEOTIDE SEQUENCE</scope>
    <source>
        <strain evidence="18">B5_2728</strain>
    </source>
</reference>
<dbReference type="InterPro" id="IPR027417">
    <property type="entry name" value="P-loop_NTPase"/>
</dbReference>
<dbReference type="GO" id="GO:0003677">
    <property type="term" value="F:DNA binding"/>
    <property type="evidence" value="ECO:0007669"/>
    <property type="project" value="UniProtKB-KW"/>
</dbReference>
<dbReference type="Pfam" id="PF00270">
    <property type="entry name" value="DEAD"/>
    <property type="match status" value="1"/>
</dbReference>
<evidence type="ECO:0000256" key="2">
    <source>
        <dbReference type="ARBA" id="ARBA00017846"/>
    </source>
</evidence>
<evidence type="ECO:0000256" key="4">
    <source>
        <dbReference type="ARBA" id="ARBA00022763"/>
    </source>
</evidence>
<dbReference type="PROSITE" id="PS51194">
    <property type="entry name" value="HELICASE_CTER"/>
    <property type="match status" value="1"/>
</dbReference>
<keyword evidence="3 15" id="KW-0547">Nucleotide-binding</keyword>
<dbReference type="InterPro" id="IPR011545">
    <property type="entry name" value="DEAD/DEAH_box_helicase_dom"/>
</dbReference>
<name>A0A948WNH8_9FIRM</name>
<dbReference type="SMART" id="SM00490">
    <property type="entry name" value="HELICc"/>
    <property type="match status" value="1"/>
</dbReference>
<dbReference type="Pfam" id="PF00271">
    <property type="entry name" value="Helicase_C"/>
    <property type="match status" value="1"/>
</dbReference>
<comment type="caution">
    <text evidence="18">The sequence shown here is derived from an EMBL/GenBank/DDBJ whole genome shotgun (WGS) entry which is preliminary data.</text>
</comment>
<dbReference type="InterPro" id="IPR014001">
    <property type="entry name" value="Helicase_ATP-bd"/>
</dbReference>
<dbReference type="CDD" id="cd04488">
    <property type="entry name" value="RecG_wedge_OBF"/>
    <property type="match status" value="1"/>
</dbReference>
<keyword evidence="10 15" id="KW-0234">DNA repair</keyword>
<evidence type="ECO:0000259" key="16">
    <source>
        <dbReference type="PROSITE" id="PS51192"/>
    </source>
</evidence>
<evidence type="ECO:0000256" key="11">
    <source>
        <dbReference type="ARBA" id="ARBA00023235"/>
    </source>
</evidence>
<dbReference type="AlphaFoldDB" id="A0A948WNH8"/>
<dbReference type="InterPro" id="IPR045562">
    <property type="entry name" value="RecG_dom3_C"/>
</dbReference>
<dbReference type="GO" id="GO:0006310">
    <property type="term" value="P:DNA recombination"/>
    <property type="evidence" value="ECO:0007669"/>
    <property type="project" value="UniProtKB-UniRule"/>
</dbReference>
<comment type="similarity">
    <text evidence="1 15">Belongs to the helicase family. RecG subfamily.</text>
</comment>
<dbReference type="GO" id="GO:0005524">
    <property type="term" value="F:ATP binding"/>
    <property type="evidence" value="ECO:0007669"/>
    <property type="project" value="UniProtKB-KW"/>
</dbReference>
<evidence type="ECO:0000256" key="8">
    <source>
        <dbReference type="ARBA" id="ARBA00023125"/>
    </source>
</evidence>
<dbReference type="PANTHER" id="PTHR47964">
    <property type="entry name" value="ATP-DEPENDENT DNA HELICASE HOMOLOG RECG, CHLOROPLASTIC"/>
    <property type="match status" value="1"/>
</dbReference>
<keyword evidence="7 15" id="KW-0067">ATP-binding</keyword>
<dbReference type="Gene3D" id="3.40.50.300">
    <property type="entry name" value="P-loop containing nucleotide triphosphate hydrolases"/>
    <property type="match status" value="2"/>
</dbReference>
<evidence type="ECO:0000313" key="19">
    <source>
        <dbReference type="Proteomes" id="UP000713596"/>
    </source>
</evidence>
<dbReference type="NCBIfam" id="NF008168">
    <property type="entry name" value="PRK10917.2-2"/>
    <property type="match status" value="1"/>
</dbReference>
<keyword evidence="9 15" id="KW-0233">DNA recombination</keyword>